<reference evidence="1" key="1">
    <citation type="submission" date="2017-07" db="EMBL/GenBank/DDBJ databases">
        <title>Taro Niue Genome Assembly and Annotation.</title>
        <authorList>
            <person name="Atibalentja N."/>
            <person name="Keating K."/>
            <person name="Fields C.J."/>
        </authorList>
    </citation>
    <scope>NUCLEOTIDE SEQUENCE</scope>
    <source>
        <strain evidence="1">Niue_2</strain>
        <tissue evidence="1">Leaf</tissue>
    </source>
</reference>
<organism evidence="1 2">
    <name type="scientific">Colocasia esculenta</name>
    <name type="common">Wild taro</name>
    <name type="synonym">Arum esculentum</name>
    <dbReference type="NCBI Taxonomy" id="4460"/>
    <lineage>
        <taxon>Eukaryota</taxon>
        <taxon>Viridiplantae</taxon>
        <taxon>Streptophyta</taxon>
        <taxon>Embryophyta</taxon>
        <taxon>Tracheophyta</taxon>
        <taxon>Spermatophyta</taxon>
        <taxon>Magnoliopsida</taxon>
        <taxon>Liliopsida</taxon>
        <taxon>Araceae</taxon>
        <taxon>Aroideae</taxon>
        <taxon>Colocasieae</taxon>
        <taxon>Colocasia</taxon>
    </lineage>
</organism>
<dbReference type="AlphaFoldDB" id="A0A843U5B9"/>
<proteinExistence type="predicted"/>
<accession>A0A843U5B9</accession>
<evidence type="ECO:0000313" key="1">
    <source>
        <dbReference type="EMBL" id="MQL77190.1"/>
    </source>
</evidence>
<dbReference type="Proteomes" id="UP000652761">
    <property type="component" value="Unassembled WGS sequence"/>
</dbReference>
<gene>
    <name evidence="1" type="ORF">Taro_009600</name>
</gene>
<comment type="caution">
    <text evidence="1">The sequence shown here is derived from an EMBL/GenBank/DDBJ whole genome shotgun (WGS) entry which is preliminary data.</text>
</comment>
<keyword evidence="2" id="KW-1185">Reference proteome</keyword>
<dbReference type="EMBL" id="NMUH01000336">
    <property type="protein sequence ID" value="MQL77190.1"/>
    <property type="molecule type" value="Genomic_DNA"/>
</dbReference>
<sequence>MLLKKNHLDVALPIFSLHIFKFLNAAEMDGCFSLRLVYLNSFQHLNSLVCYPHGHYLDQRDDRKEYESDEAGEDPQKAKLSQLRWPRLELGASHQETQLNFTFAVLKWEPTVLSFVGLMWVPFNLSSRANVFILQKGYFIQGLDT</sequence>
<name>A0A843U5B9_COLES</name>
<protein>
    <submittedName>
        <fullName evidence="1">Uncharacterized protein</fullName>
    </submittedName>
</protein>
<evidence type="ECO:0000313" key="2">
    <source>
        <dbReference type="Proteomes" id="UP000652761"/>
    </source>
</evidence>